<dbReference type="PROSITE" id="PS00678">
    <property type="entry name" value="WD_REPEATS_1"/>
    <property type="match status" value="2"/>
</dbReference>
<dbReference type="InterPro" id="IPR019775">
    <property type="entry name" value="WD40_repeat_CS"/>
</dbReference>
<evidence type="ECO:0000256" key="1">
    <source>
        <dbReference type="ARBA" id="ARBA00022574"/>
    </source>
</evidence>
<dbReference type="EMBL" id="GANP01005416">
    <property type="protein sequence ID" value="JAB79052.1"/>
    <property type="molecule type" value="mRNA"/>
</dbReference>
<proteinExistence type="evidence at transcript level"/>
<name>V5HSR5_IXORI</name>
<dbReference type="GO" id="GO:1990234">
    <property type="term" value="C:transferase complex"/>
    <property type="evidence" value="ECO:0007669"/>
    <property type="project" value="UniProtKB-ARBA"/>
</dbReference>
<dbReference type="InterPro" id="IPR001680">
    <property type="entry name" value="WD40_rpt"/>
</dbReference>
<feature type="repeat" description="WD" evidence="3">
    <location>
        <begin position="1"/>
        <end position="27"/>
    </location>
</feature>
<keyword evidence="1 3" id="KW-0853">WD repeat</keyword>
<reference evidence="4" key="1">
    <citation type="journal article" date="2015" name="Sci. Rep.">
        <title>Tissue- and time-dependent transcription in Ixodes ricinus salivary glands and midguts when blood feeding on the vertebrate host.</title>
        <authorList>
            <person name="Kotsyfakis M."/>
            <person name="Schwarz A."/>
            <person name="Erhart J."/>
            <person name="Ribeiro J.M."/>
        </authorList>
    </citation>
    <scope>NUCLEOTIDE SEQUENCE</scope>
    <source>
        <tissue evidence="4">Salivary gland and midgut</tissue>
    </source>
</reference>
<dbReference type="SMART" id="SM00320">
    <property type="entry name" value="WD40"/>
    <property type="match status" value="3"/>
</dbReference>
<protein>
    <submittedName>
        <fullName evidence="4">Putative wd40 domain protein</fullName>
    </submittedName>
</protein>
<dbReference type="InterPro" id="IPR015943">
    <property type="entry name" value="WD40/YVTN_repeat-like_dom_sf"/>
</dbReference>
<organism evidence="4">
    <name type="scientific">Ixodes ricinus</name>
    <name type="common">Common tick</name>
    <name type="synonym">Acarus ricinus</name>
    <dbReference type="NCBI Taxonomy" id="34613"/>
    <lineage>
        <taxon>Eukaryota</taxon>
        <taxon>Metazoa</taxon>
        <taxon>Ecdysozoa</taxon>
        <taxon>Arthropoda</taxon>
        <taxon>Chelicerata</taxon>
        <taxon>Arachnida</taxon>
        <taxon>Acari</taxon>
        <taxon>Parasitiformes</taxon>
        <taxon>Ixodida</taxon>
        <taxon>Ixodoidea</taxon>
        <taxon>Ixodidae</taxon>
        <taxon>Ixodinae</taxon>
        <taxon>Ixodes</taxon>
    </lineage>
</organism>
<dbReference type="Gene3D" id="2.130.10.10">
    <property type="entry name" value="YVTN repeat-like/Quinoprotein amine dehydrogenase"/>
    <property type="match status" value="2"/>
</dbReference>
<dbReference type="SUPFAM" id="SSF50978">
    <property type="entry name" value="WD40 repeat-like"/>
    <property type="match status" value="1"/>
</dbReference>
<keyword evidence="2" id="KW-0677">Repeat</keyword>
<evidence type="ECO:0000313" key="4">
    <source>
        <dbReference type="EMBL" id="JAB79052.1"/>
    </source>
</evidence>
<feature type="non-terminal residue" evidence="4">
    <location>
        <position position="1"/>
    </location>
</feature>
<dbReference type="AlphaFoldDB" id="V5HSR5"/>
<dbReference type="InterPro" id="IPR036322">
    <property type="entry name" value="WD40_repeat_dom_sf"/>
</dbReference>
<evidence type="ECO:0000256" key="3">
    <source>
        <dbReference type="PROSITE-ProRule" id="PRU00221"/>
    </source>
</evidence>
<sequence>KGSVCATTSKDRDLHIWDVRERTSAPESCSRQERLVHSVVDAHAGWLWSLHNVDGVLITSSFDRTIKFWDLDHALQCLGSFNFQSIVLSICDADGLLCFGTLDGRVYCHDPREGKEPALRYSSGKGCVTCLATDGRSLVTGCDSRWLRVFDQRTRRLRQQIKFATHPSALSFDSRQLWVGSRGGGVHIMDMTTGLAKELQCVSVDVGVGRSQISTGIYHSLSSVLVSYMGGPILVLEPSLDPEVISKGAVGQKVFGFHVSDRTLATVGVDVLEVWRPRFLE</sequence>
<dbReference type="PROSITE" id="PS50082">
    <property type="entry name" value="WD_REPEATS_2"/>
    <property type="match status" value="1"/>
</dbReference>
<accession>V5HSR5</accession>
<dbReference type="PANTHER" id="PTHR22847:SF637">
    <property type="entry name" value="WD REPEAT DOMAIN 5B"/>
    <property type="match status" value="1"/>
</dbReference>
<dbReference type="PANTHER" id="PTHR22847">
    <property type="entry name" value="WD40 REPEAT PROTEIN"/>
    <property type="match status" value="1"/>
</dbReference>
<evidence type="ECO:0000256" key="2">
    <source>
        <dbReference type="ARBA" id="ARBA00022737"/>
    </source>
</evidence>